<organism evidence="2 3">
    <name type="scientific">Carboxylicivirga linearis</name>
    <dbReference type="NCBI Taxonomy" id="1628157"/>
    <lineage>
        <taxon>Bacteria</taxon>
        <taxon>Pseudomonadati</taxon>
        <taxon>Bacteroidota</taxon>
        <taxon>Bacteroidia</taxon>
        <taxon>Marinilabiliales</taxon>
        <taxon>Marinilabiliaceae</taxon>
        <taxon>Carboxylicivirga</taxon>
    </lineage>
</organism>
<dbReference type="PROSITE" id="PS51154">
    <property type="entry name" value="MACRO"/>
    <property type="match status" value="1"/>
</dbReference>
<accession>A0ABS5JUV7</accession>
<sequence length="164" mass="17861">MIQLIKGDITQLKVDAIVNAANSSLLGGGGVDGAIHRAAGAHLLEECRTLNGCPTGKAKITKGYNLPAKYVIHTVGPVWQGGNNNEAELLANCYLNSLRLALKHNIRSIAFPNISTGAYGYPKDQAAEIAIRSVQNFISQNKLEIIFVIFDSENFHLYEQKLRL</sequence>
<dbReference type="InterPro" id="IPR043472">
    <property type="entry name" value="Macro_dom-like"/>
</dbReference>
<dbReference type="Pfam" id="PF01661">
    <property type="entry name" value="Macro"/>
    <property type="match status" value="1"/>
</dbReference>
<dbReference type="Proteomes" id="UP000708576">
    <property type="component" value="Unassembled WGS sequence"/>
</dbReference>
<dbReference type="InterPro" id="IPR002589">
    <property type="entry name" value="Macro_dom"/>
</dbReference>
<feature type="domain" description="Macro" evidence="1">
    <location>
        <begin position="1"/>
        <end position="164"/>
    </location>
</feature>
<protein>
    <submittedName>
        <fullName evidence="2">O-acetyl-ADP-ribose deacetylase</fullName>
    </submittedName>
</protein>
<gene>
    <name evidence="2" type="ORF">KEM10_09985</name>
</gene>
<dbReference type="PANTHER" id="PTHR11106:SF27">
    <property type="entry name" value="MACRO DOMAIN-CONTAINING PROTEIN"/>
    <property type="match status" value="1"/>
</dbReference>
<dbReference type="Gene3D" id="3.40.220.10">
    <property type="entry name" value="Leucine Aminopeptidase, subunit E, domain 1"/>
    <property type="match status" value="1"/>
</dbReference>
<dbReference type="EMBL" id="JAGUCO010000005">
    <property type="protein sequence ID" value="MBS2098608.1"/>
    <property type="molecule type" value="Genomic_DNA"/>
</dbReference>
<evidence type="ECO:0000259" key="1">
    <source>
        <dbReference type="PROSITE" id="PS51154"/>
    </source>
</evidence>
<proteinExistence type="predicted"/>
<dbReference type="NCBIfam" id="NF001664">
    <property type="entry name" value="PRK00431.1-6"/>
    <property type="match status" value="1"/>
</dbReference>
<evidence type="ECO:0000313" key="2">
    <source>
        <dbReference type="EMBL" id="MBS2098608.1"/>
    </source>
</evidence>
<reference evidence="2 3" key="1">
    <citation type="journal article" date="2015" name="Int. J. Syst. Evol. Microbiol.">
        <title>Carboxylicivirga linearis sp. nov., isolated from a sea cucumber culture pond.</title>
        <authorList>
            <person name="Wang F.Q."/>
            <person name="Zhou Y.X."/>
            <person name="Lin X.Z."/>
            <person name="Chen G.J."/>
            <person name="Du Z.J."/>
        </authorList>
    </citation>
    <scope>NUCLEOTIDE SEQUENCE [LARGE SCALE GENOMIC DNA]</scope>
    <source>
        <strain evidence="2 3">FB218</strain>
    </source>
</reference>
<comment type="caution">
    <text evidence="2">The sequence shown here is derived from an EMBL/GenBank/DDBJ whole genome shotgun (WGS) entry which is preliminary data.</text>
</comment>
<dbReference type="SMART" id="SM00506">
    <property type="entry name" value="A1pp"/>
    <property type="match status" value="1"/>
</dbReference>
<dbReference type="SUPFAM" id="SSF52949">
    <property type="entry name" value="Macro domain-like"/>
    <property type="match status" value="1"/>
</dbReference>
<dbReference type="PANTHER" id="PTHR11106">
    <property type="entry name" value="GANGLIOSIDE INDUCED DIFFERENTIATION ASSOCIATED PROTEIN 2-RELATED"/>
    <property type="match status" value="1"/>
</dbReference>
<keyword evidence="3" id="KW-1185">Reference proteome</keyword>
<dbReference type="CDD" id="cd02908">
    <property type="entry name" value="Macro_OAADPr_deacetylase"/>
    <property type="match status" value="1"/>
</dbReference>
<dbReference type="RefSeq" id="WP_212215841.1">
    <property type="nucleotide sequence ID" value="NZ_JAGUCO010000005.1"/>
</dbReference>
<evidence type="ECO:0000313" key="3">
    <source>
        <dbReference type="Proteomes" id="UP000708576"/>
    </source>
</evidence>
<name>A0ABS5JUV7_9BACT</name>